<evidence type="ECO:0000313" key="1">
    <source>
        <dbReference type="EMBL" id="KYP42477.1"/>
    </source>
</evidence>
<dbReference type="STRING" id="3821.A0A151RIT5"/>
<name>A0A151RIT5_CAJCA</name>
<dbReference type="PANTHER" id="PTHR11439:SF467">
    <property type="entry name" value="INTEGRASE CATALYTIC DOMAIN-CONTAINING PROTEIN"/>
    <property type="match status" value="1"/>
</dbReference>
<gene>
    <name evidence="1" type="ORF">KK1_036112</name>
</gene>
<dbReference type="PANTHER" id="PTHR11439">
    <property type="entry name" value="GAG-POL-RELATED RETROTRANSPOSON"/>
    <property type="match status" value="1"/>
</dbReference>
<dbReference type="Gramene" id="C.cajan_33466.t">
    <property type="protein sequence ID" value="C.cajan_33466.t.cds1"/>
    <property type="gene ID" value="C.cajan_33466"/>
</dbReference>
<dbReference type="Proteomes" id="UP000075243">
    <property type="component" value="Unassembled WGS sequence"/>
</dbReference>
<sequence length="89" mass="10351">MYAQTCTRLDISFAVGMFGRYQSNSGLDHWKATKKVLRYLQGAKNHILTYRRSYHLKVIRYTDSNFSSCMDTRKSTFGYMYLLVGGMIS</sequence>
<protein>
    <submittedName>
        <fullName evidence="1">Retrovirus-related Pol polyprotein from transposon TNT 1-94</fullName>
    </submittedName>
</protein>
<dbReference type="AlphaFoldDB" id="A0A151RIT5"/>
<accession>A0A151RIT5</accession>
<organism evidence="1 2">
    <name type="scientific">Cajanus cajan</name>
    <name type="common">Pigeon pea</name>
    <name type="synonym">Cajanus indicus</name>
    <dbReference type="NCBI Taxonomy" id="3821"/>
    <lineage>
        <taxon>Eukaryota</taxon>
        <taxon>Viridiplantae</taxon>
        <taxon>Streptophyta</taxon>
        <taxon>Embryophyta</taxon>
        <taxon>Tracheophyta</taxon>
        <taxon>Spermatophyta</taxon>
        <taxon>Magnoliopsida</taxon>
        <taxon>eudicotyledons</taxon>
        <taxon>Gunneridae</taxon>
        <taxon>Pentapetalae</taxon>
        <taxon>rosids</taxon>
        <taxon>fabids</taxon>
        <taxon>Fabales</taxon>
        <taxon>Fabaceae</taxon>
        <taxon>Papilionoideae</taxon>
        <taxon>50 kb inversion clade</taxon>
        <taxon>NPAAA clade</taxon>
        <taxon>indigoferoid/millettioid clade</taxon>
        <taxon>Phaseoleae</taxon>
        <taxon>Cajanus</taxon>
    </lineage>
</organism>
<reference evidence="1" key="1">
    <citation type="journal article" date="2012" name="Nat. Biotechnol.">
        <title>Draft genome sequence of pigeonpea (Cajanus cajan), an orphan legume crop of resource-poor farmers.</title>
        <authorList>
            <person name="Varshney R.K."/>
            <person name="Chen W."/>
            <person name="Li Y."/>
            <person name="Bharti A.K."/>
            <person name="Saxena R.K."/>
            <person name="Schlueter J.A."/>
            <person name="Donoghue M.T."/>
            <person name="Azam S."/>
            <person name="Fan G."/>
            <person name="Whaley A.M."/>
            <person name="Farmer A.D."/>
            <person name="Sheridan J."/>
            <person name="Iwata A."/>
            <person name="Tuteja R."/>
            <person name="Penmetsa R.V."/>
            <person name="Wu W."/>
            <person name="Upadhyaya H.D."/>
            <person name="Yang S.P."/>
            <person name="Shah T."/>
            <person name="Saxena K.B."/>
            <person name="Michael T."/>
            <person name="McCombie W.R."/>
            <person name="Yang B."/>
            <person name="Zhang G."/>
            <person name="Yang H."/>
            <person name="Wang J."/>
            <person name="Spillane C."/>
            <person name="Cook D.R."/>
            <person name="May G.D."/>
            <person name="Xu X."/>
            <person name="Jackson S.A."/>
        </authorList>
    </citation>
    <scope>NUCLEOTIDE SEQUENCE [LARGE SCALE GENOMIC DNA]</scope>
</reference>
<keyword evidence="2" id="KW-1185">Reference proteome</keyword>
<dbReference type="EMBL" id="KQ483715">
    <property type="protein sequence ID" value="KYP42477.1"/>
    <property type="molecule type" value="Genomic_DNA"/>
</dbReference>
<proteinExistence type="predicted"/>
<evidence type="ECO:0000313" key="2">
    <source>
        <dbReference type="Proteomes" id="UP000075243"/>
    </source>
</evidence>